<organism evidence="2 3">
    <name type="scientific">Mycena indigotica</name>
    <dbReference type="NCBI Taxonomy" id="2126181"/>
    <lineage>
        <taxon>Eukaryota</taxon>
        <taxon>Fungi</taxon>
        <taxon>Dikarya</taxon>
        <taxon>Basidiomycota</taxon>
        <taxon>Agaricomycotina</taxon>
        <taxon>Agaricomycetes</taxon>
        <taxon>Agaricomycetidae</taxon>
        <taxon>Agaricales</taxon>
        <taxon>Marasmiineae</taxon>
        <taxon>Mycenaceae</taxon>
        <taxon>Mycena</taxon>
    </lineage>
</organism>
<comment type="caution">
    <text evidence="2">The sequence shown here is derived from an EMBL/GenBank/DDBJ whole genome shotgun (WGS) entry which is preliminary data.</text>
</comment>
<gene>
    <name evidence="2" type="ORF">MIND_00721600</name>
</gene>
<dbReference type="EMBL" id="JACAZF010000006">
    <property type="protein sequence ID" value="KAF7301561.1"/>
    <property type="molecule type" value="Genomic_DNA"/>
</dbReference>
<evidence type="ECO:0000256" key="1">
    <source>
        <dbReference type="SAM" id="SignalP"/>
    </source>
</evidence>
<name>A0A8H6W3G9_9AGAR</name>
<proteinExistence type="predicted"/>
<keyword evidence="3" id="KW-1185">Reference proteome</keyword>
<dbReference type="AlphaFoldDB" id="A0A8H6W3G9"/>
<keyword evidence="1" id="KW-0732">Signal</keyword>
<sequence length="377" mass="42141">MFHTIVLLASSSPSMAINAACTYVFCSFPSILARQALNHFVVYANQPISQLPSYSKRCYSFVLGSYESDLVFVAGPPDRYVRIRRSPGELKRQYLAYVRKTVALLRDGSDDTLFLPILAPCDAGHVHLGQGVSISLEELAQTLQRSSSSSNVKLWMPECNDPCWAVPGLPWSVLDKVSPVHDRLLQAKPLNIKAFLLPKLVDEAPRYFKYTQTDLDFAKVLVADLKALIASIDPSKLDHPSDYLCYAVRHIWITRRGEIPIAMRLCRIRDVADVNRAGDILAHRLDCFMTAYVLSRHVFGTPLDARNLADTIPHGAYWHWLEAACMAPVQGHYFEEFLETTKIPLVAVKNLLGSVGLFSDNGYAKWTEVLSVIGINS</sequence>
<feature type="signal peptide" evidence="1">
    <location>
        <begin position="1"/>
        <end position="16"/>
    </location>
</feature>
<evidence type="ECO:0000313" key="3">
    <source>
        <dbReference type="Proteomes" id="UP000636479"/>
    </source>
</evidence>
<dbReference type="GeneID" id="59346433"/>
<feature type="chain" id="PRO_5034212211" evidence="1">
    <location>
        <begin position="17"/>
        <end position="377"/>
    </location>
</feature>
<dbReference type="Proteomes" id="UP000636479">
    <property type="component" value="Unassembled WGS sequence"/>
</dbReference>
<evidence type="ECO:0000313" key="2">
    <source>
        <dbReference type="EMBL" id="KAF7301561.1"/>
    </source>
</evidence>
<accession>A0A8H6W3G9</accession>
<dbReference type="RefSeq" id="XP_037219561.1">
    <property type="nucleotide sequence ID" value="XM_037363917.1"/>
</dbReference>
<protein>
    <submittedName>
        <fullName evidence="2">Uncharacterized protein</fullName>
    </submittedName>
</protein>
<dbReference type="OrthoDB" id="10576243at2759"/>
<reference evidence="2" key="1">
    <citation type="submission" date="2020-05" db="EMBL/GenBank/DDBJ databases">
        <title>Mycena genomes resolve the evolution of fungal bioluminescence.</title>
        <authorList>
            <person name="Tsai I.J."/>
        </authorList>
    </citation>
    <scope>NUCLEOTIDE SEQUENCE</scope>
    <source>
        <strain evidence="2">171206Taipei</strain>
    </source>
</reference>